<feature type="transmembrane region" description="Helical" evidence="4">
    <location>
        <begin position="251"/>
        <end position="274"/>
    </location>
</feature>
<dbReference type="PANTHER" id="PTHR11360">
    <property type="entry name" value="MONOCARBOXYLATE TRANSPORTER"/>
    <property type="match status" value="1"/>
</dbReference>
<dbReference type="Proteomes" id="UP000054279">
    <property type="component" value="Unassembled WGS sequence"/>
</dbReference>
<evidence type="ECO:0000256" key="1">
    <source>
        <dbReference type="ARBA" id="ARBA00004141"/>
    </source>
</evidence>
<evidence type="ECO:0000313" key="6">
    <source>
        <dbReference type="Proteomes" id="UP000054279"/>
    </source>
</evidence>
<dbReference type="PANTHER" id="PTHR11360:SF234">
    <property type="entry name" value="MFS-TYPE TRANSPORTER DBAD-RELATED"/>
    <property type="match status" value="1"/>
</dbReference>
<evidence type="ECO:0000313" key="5">
    <source>
        <dbReference type="EMBL" id="KIJ35054.1"/>
    </source>
</evidence>
<dbReference type="OrthoDB" id="6499973at2759"/>
<feature type="region of interest" description="Disordered" evidence="3">
    <location>
        <begin position="1"/>
        <end position="29"/>
    </location>
</feature>
<evidence type="ECO:0000256" key="2">
    <source>
        <dbReference type="ARBA" id="ARBA00006727"/>
    </source>
</evidence>
<proteinExistence type="inferred from homology"/>
<dbReference type="InterPro" id="IPR011701">
    <property type="entry name" value="MFS"/>
</dbReference>
<comment type="similarity">
    <text evidence="2">Belongs to the major facilitator superfamily. Monocarboxylate porter (TC 2.A.1.13) family.</text>
</comment>
<evidence type="ECO:0000256" key="4">
    <source>
        <dbReference type="SAM" id="Phobius"/>
    </source>
</evidence>
<dbReference type="GO" id="GO:0016020">
    <property type="term" value="C:membrane"/>
    <property type="evidence" value="ECO:0007669"/>
    <property type="project" value="UniProtKB-SubCell"/>
</dbReference>
<feature type="transmembrane region" description="Helical" evidence="4">
    <location>
        <begin position="89"/>
        <end position="111"/>
    </location>
</feature>
<feature type="transmembrane region" description="Helical" evidence="4">
    <location>
        <begin position="212"/>
        <end position="230"/>
    </location>
</feature>
<dbReference type="InterPro" id="IPR050327">
    <property type="entry name" value="Proton-linked_MCT"/>
</dbReference>
<protein>
    <recommendedName>
        <fullName evidence="7">Major facilitator superfamily (MFS) profile domain-containing protein</fullName>
    </recommendedName>
</protein>
<keyword evidence="4" id="KW-0472">Membrane</keyword>
<name>A0A0C9UJK6_SPHS4</name>
<evidence type="ECO:0000256" key="3">
    <source>
        <dbReference type="SAM" id="MobiDB-lite"/>
    </source>
</evidence>
<feature type="transmembrane region" description="Helical" evidence="4">
    <location>
        <begin position="317"/>
        <end position="336"/>
    </location>
</feature>
<comment type="subcellular location">
    <subcellularLocation>
        <location evidence="1">Membrane</location>
        <topology evidence="1">Multi-pass membrane protein</topology>
    </subcellularLocation>
</comment>
<dbReference type="GO" id="GO:0022857">
    <property type="term" value="F:transmembrane transporter activity"/>
    <property type="evidence" value="ECO:0007669"/>
    <property type="project" value="InterPro"/>
</dbReference>
<evidence type="ECO:0008006" key="7">
    <source>
        <dbReference type="Google" id="ProtNLM"/>
    </source>
</evidence>
<dbReference type="HOGENOM" id="CLU_001265_1_1_1"/>
<dbReference type="InterPro" id="IPR036259">
    <property type="entry name" value="MFS_trans_sf"/>
</dbReference>
<reference evidence="5 6" key="1">
    <citation type="submission" date="2014-06" db="EMBL/GenBank/DDBJ databases">
        <title>Evolutionary Origins and Diversification of the Mycorrhizal Mutualists.</title>
        <authorList>
            <consortium name="DOE Joint Genome Institute"/>
            <consortium name="Mycorrhizal Genomics Consortium"/>
            <person name="Kohler A."/>
            <person name="Kuo A."/>
            <person name="Nagy L.G."/>
            <person name="Floudas D."/>
            <person name="Copeland A."/>
            <person name="Barry K.W."/>
            <person name="Cichocki N."/>
            <person name="Veneault-Fourrey C."/>
            <person name="LaButti K."/>
            <person name="Lindquist E.A."/>
            <person name="Lipzen A."/>
            <person name="Lundell T."/>
            <person name="Morin E."/>
            <person name="Murat C."/>
            <person name="Riley R."/>
            <person name="Ohm R."/>
            <person name="Sun H."/>
            <person name="Tunlid A."/>
            <person name="Henrissat B."/>
            <person name="Grigoriev I.V."/>
            <person name="Hibbett D.S."/>
            <person name="Martin F."/>
        </authorList>
    </citation>
    <scope>NUCLEOTIDE SEQUENCE [LARGE SCALE GENOMIC DNA]</scope>
    <source>
        <strain evidence="5 6">SS14</strain>
    </source>
</reference>
<feature type="transmembrane region" description="Helical" evidence="4">
    <location>
        <begin position="46"/>
        <end position="69"/>
    </location>
</feature>
<accession>A0A0C9UJK6</accession>
<organism evidence="5 6">
    <name type="scientific">Sphaerobolus stellatus (strain SS14)</name>
    <dbReference type="NCBI Taxonomy" id="990650"/>
    <lineage>
        <taxon>Eukaryota</taxon>
        <taxon>Fungi</taxon>
        <taxon>Dikarya</taxon>
        <taxon>Basidiomycota</taxon>
        <taxon>Agaricomycotina</taxon>
        <taxon>Agaricomycetes</taxon>
        <taxon>Phallomycetidae</taxon>
        <taxon>Geastrales</taxon>
        <taxon>Sphaerobolaceae</taxon>
        <taxon>Sphaerobolus</taxon>
    </lineage>
</organism>
<sequence length="423" mass="45509">MDPNVHGSNSLSSLGPQSSQQTAQEDKKEDIITVSQEEIKPIDGGVAGWLSVAGSWLILFSSMGYIYSFGVYQDYYTRIFLPNQNPSSIAWMGSFQLALPFMGGLVVGKLFDSGHTRVIFSHFHLHSLFMLSLAKPMKYYQVFLSQGLGMGLGAACLFMPATTVISLRFRRRRSWATGVALTGISFGAVVYPILLNHLIFRIGFGNAVRASAYISLGCLLSGNVLIQPVLRPRGGGTGPNIKTFFKDVAYLTIYASFSTVLALLGVYFPVIYLQLYAITHGLDNTLAFYSLAIVNGSGILGRLIGNYLADIYGLWNIQAPITFATGGLIWAMLGMYGTGSLIAVSILYGITSGAWLSLTTAGVASLAASPQEVGYVRHLPHARVGIAFAIISSGPLLSAPVQGALLSSSFQWIRPVAFSGVRK</sequence>
<feature type="transmembrane region" description="Helical" evidence="4">
    <location>
        <begin position="286"/>
        <end position="305"/>
    </location>
</feature>
<keyword evidence="4" id="KW-0812">Transmembrane</keyword>
<keyword evidence="4" id="KW-1133">Transmembrane helix</keyword>
<dbReference type="SUPFAM" id="SSF103473">
    <property type="entry name" value="MFS general substrate transporter"/>
    <property type="match status" value="1"/>
</dbReference>
<feature type="transmembrane region" description="Helical" evidence="4">
    <location>
        <begin position="342"/>
        <end position="368"/>
    </location>
</feature>
<dbReference type="EMBL" id="KN837193">
    <property type="protein sequence ID" value="KIJ35054.1"/>
    <property type="molecule type" value="Genomic_DNA"/>
</dbReference>
<gene>
    <name evidence="5" type="ORF">M422DRAFT_181315</name>
</gene>
<feature type="compositionally biased region" description="Low complexity" evidence="3">
    <location>
        <begin position="7"/>
        <end position="21"/>
    </location>
</feature>
<dbReference type="Gene3D" id="1.20.1250.20">
    <property type="entry name" value="MFS general substrate transporter like domains"/>
    <property type="match status" value="1"/>
</dbReference>
<feature type="transmembrane region" description="Helical" evidence="4">
    <location>
        <begin position="179"/>
        <end position="200"/>
    </location>
</feature>
<dbReference type="Pfam" id="PF07690">
    <property type="entry name" value="MFS_1"/>
    <property type="match status" value="1"/>
</dbReference>
<feature type="transmembrane region" description="Helical" evidence="4">
    <location>
        <begin position="143"/>
        <end position="167"/>
    </location>
</feature>
<keyword evidence="6" id="KW-1185">Reference proteome</keyword>
<dbReference type="AlphaFoldDB" id="A0A0C9UJK6"/>